<protein>
    <submittedName>
        <fullName evidence="1">Uncharacterized protein</fullName>
    </submittedName>
</protein>
<dbReference type="RefSeq" id="WP_143038396.1">
    <property type="nucleotide sequence ID" value="NZ_FNTJ01000003.1"/>
</dbReference>
<gene>
    <name evidence="1" type="ORF">SAMN05216178_7030</name>
</gene>
<keyword evidence="2" id="KW-1185">Reference proteome</keyword>
<dbReference type="Proteomes" id="UP000198982">
    <property type="component" value="Unassembled WGS sequence"/>
</dbReference>
<name>A0A1H5AA87_9PSED</name>
<evidence type="ECO:0000313" key="2">
    <source>
        <dbReference type="Proteomes" id="UP000198982"/>
    </source>
</evidence>
<dbReference type="AlphaFoldDB" id="A0A1H5AA87"/>
<sequence length="169" mass="19068">MERVSTLGMRASRYKAKKMIYSFTKKPESKSMEDIDTDTSYLNEPDAFEVNTHVHSWPADHNPFLDRMAKQLKPGFSGALCVQDFLSLVSAATKSDDKSVFTFRVTVDASDKEKLSIKFVVVSVANTTMVPLTADNAGFFTYAMNWMAKHRPSFDLSVCGAEFFWVHVE</sequence>
<proteinExistence type="predicted"/>
<dbReference type="EMBL" id="FNTJ01000003">
    <property type="protein sequence ID" value="SED38490.1"/>
    <property type="molecule type" value="Genomic_DNA"/>
</dbReference>
<evidence type="ECO:0000313" key="1">
    <source>
        <dbReference type="EMBL" id="SED38490.1"/>
    </source>
</evidence>
<organism evidence="1 2">
    <name type="scientific">Pseudomonas saponiphila</name>
    <dbReference type="NCBI Taxonomy" id="556534"/>
    <lineage>
        <taxon>Bacteria</taxon>
        <taxon>Pseudomonadati</taxon>
        <taxon>Pseudomonadota</taxon>
        <taxon>Gammaproteobacteria</taxon>
        <taxon>Pseudomonadales</taxon>
        <taxon>Pseudomonadaceae</taxon>
        <taxon>Pseudomonas</taxon>
    </lineage>
</organism>
<accession>A0A1H5AA87</accession>
<reference evidence="2" key="1">
    <citation type="submission" date="2016-10" db="EMBL/GenBank/DDBJ databases">
        <authorList>
            <person name="Varghese N."/>
            <person name="Submissions S."/>
        </authorList>
    </citation>
    <scope>NUCLEOTIDE SEQUENCE [LARGE SCALE GENOMIC DNA]</scope>
    <source>
        <strain evidence="2">DSM 9751</strain>
    </source>
</reference>